<evidence type="ECO:0000259" key="3">
    <source>
        <dbReference type="PROSITE" id="PS50821"/>
    </source>
</evidence>
<dbReference type="SMART" id="SM00949">
    <property type="entry name" value="PAZ"/>
    <property type="match status" value="1"/>
</dbReference>
<accession>A0ABP0ZRQ5</accession>
<dbReference type="EMBL" id="OZ022410">
    <property type="protein sequence ID" value="CAK9441193.1"/>
    <property type="molecule type" value="Genomic_DNA"/>
</dbReference>
<feature type="domain" description="Piwi" evidence="4">
    <location>
        <begin position="599"/>
        <end position="915"/>
    </location>
</feature>
<dbReference type="Pfam" id="PF02170">
    <property type="entry name" value="PAZ"/>
    <property type="match status" value="1"/>
</dbReference>
<dbReference type="Gene3D" id="2.170.260.10">
    <property type="entry name" value="paz domain"/>
    <property type="match status" value="1"/>
</dbReference>
<dbReference type="InterPro" id="IPR036397">
    <property type="entry name" value="RNaseH_sf"/>
</dbReference>
<dbReference type="InterPro" id="IPR003100">
    <property type="entry name" value="PAZ_dom"/>
</dbReference>
<dbReference type="SMART" id="SM01163">
    <property type="entry name" value="DUF1785"/>
    <property type="match status" value="1"/>
</dbReference>
<dbReference type="RefSeq" id="XP_066832000.1">
    <property type="nucleotide sequence ID" value="XM_066975353.1"/>
</dbReference>
<feature type="region of interest" description="Disordered" evidence="2">
    <location>
        <begin position="1"/>
        <end position="36"/>
    </location>
</feature>
<dbReference type="SMART" id="SM00950">
    <property type="entry name" value="Piwi"/>
    <property type="match status" value="1"/>
</dbReference>
<dbReference type="InterPro" id="IPR045246">
    <property type="entry name" value="Piwi_ago-like"/>
</dbReference>
<dbReference type="InterPro" id="IPR003165">
    <property type="entry name" value="Piwi"/>
</dbReference>
<protein>
    <recommendedName>
        <fullName evidence="7">Piwi domain-containing protein</fullName>
    </recommendedName>
</protein>
<evidence type="ECO:0008006" key="7">
    <source>
        <dbReference type="Google" id="ProtNLM"/>
    </source>
</evidence>
<comment type="similarity">
    <text evidence="1">Belongs to the argonaute family.</text>
</comment>
<dbReference type="CDD" id="cd04657">
    <property type="entry name" value="Piwi_ago-like"/>
    <property type="match status" value="1"/>
</dbReference>
<dbReference type="PANTHER" id="PTHR22891">
    <property type="entry name" value="EUKARYOTIC TRANSLATION INITIATION FACTOR 2C"/>
    <property type="match status" value="1"/>
</dbReference>
<dbReference type="Gene3D" id="3.40.50.2300">
    <property type="match status" value="1"/>
</dbReference>
<evidence type="ECO:0000259" key="4">
    <source>
        <dbReference type="PROSITE" id="PS50822"/>
    </source>
</evidence>
<dbReference type="GeneID" id="92210258"/>
<dbReference type="InterPro" id="IPR012337">
    <property type="entry name" value="RNaseH-like_sf"/>
</dbReference>
<evidence type="ECO:0000313" key="6">
    <source>
        <dbReference type="Proteomes" id="UP001497383"/>
    </source>
</evidence>
<sequence length="959" mass="107634">MGYHSQGRGGGGDRGGARGRGRGGDRGGFGGPGTGAGLGLQKLENVKVSFTPKAEAVSSLEAINKYKKTFARQISEDPHQILLRHDYGVQGTAVDVATNFLKYTVTNFKLYVYFAEVEDQSDLEATKSDKSGKKDKIKKPLLTTKSALENYVFVAEPFRSKRSQIYYRDFNMMYATVPLPIEDVLKFPIPDRQVSVKIQYVKELNFSELMKISTLQTYTKDFQEAAEYTNALIAVIGSKILENQHVVGIGSNKFFLFDKSSPIENFQKGLLIALGTVVSVRCSFGKVRVNLNPTPGIFYKSEKSNGQPMNVIDLVQDYCQLASIPTEANFRSIQQFLKGVKVYRNYLKKRSGKAIQGFDFKNNCNTLKFENANGELTTVAAYFASKWGIKLKYPQLPLIQIGGTASLPMEVAYIVPNQRFKGEVYDTKTLINLTALRPMQKAKFLTQEQANILSKVDFGKIDDKFTRIPSRILPAPSIEYKGNKMVIYREEAFNGRNEKRKGVWNLEKMEYLKPPTGKSLYKFGVMVLRDKFFDRKRASLQEATELFFKELNRLGIKNSANFSKYMLDLDNAAVRDDDSMERELTKLFQKAKTQDKVDYMLVVLSNKDAKYYRAVKRVADLKVGVANSCVVIDNFIKKTKFGSFDMMVFAQVGMKVNLKLGGSNHKLSDASSKGLHDQNKVPLLILGADVTHPTGEQNEKAVSVASVVGSEDGIFNNFPGSFRVQTGGQEVISDIKEMVMERIANFRKKVGKLPSKVLFYRDGVSEGQYYTVLKEELTKVKAAFREYGKANAVAFNPKITFIVVVKRHQTRFVPLEENAVSLATKKTIASMSNDNVIPGTVVDRDITSIAYFDFYIQSQQALKGTGIPAHYYVLHDENNYTSDEIQRITYNLCHTFGRATKSVKVVPAAYYADLLCTRGRCYIGPTPREIVSGGSVLDYCRKKLGDNIAQNIQNTMFYI</sequence>
<name>A0ABP0ZRQ5_9ASCO</name>
<feature type="domain" description="PAZ" evidence="3">
    <location>
        <begin position="310"/>
        <end position="416"/>
    </location>
</feature>
<proteinExistence type="inferred from homology"/>
<dbReference type="PROSITE" id="PS50821">
    <property type="entry name" value="PAZ"/>
    <property type="match status" value="1"/>
</dbReference>
<keyword evidence="6" id="KW-1185">Reference proteome</keyword>
<dbReference type="PROSITE" id="PS50822">
    <property type="entry name" value="PIWI"/>
    <property type="match status" value="1"/>
</dbReference>
<dbReference type="CDD" id="cd02846">
    <property type="entry name" value="PAZ_argonaute_like"/>
    <property type="match status" value="1"/>
</dbReference>
<reference evidence="5 6" key="1">
    <citation type="submission" date="2024-03" db="EMBL/GenBank/DDBJ databases">
        <authorList>
            <person name="Brejova B."/>
        </authorList>
    </citation>
    <scope>NUCLEOTIDE SEQUENCE [LARGE SCALE GENOMIC DNA]</scope>
    <source>
        <strain evidence="5 6">CBS 14171</strain>
    </source>
</reference>
<dbReference type="Gene3D" id="3.30.420.10">
    <property type="entry name" value="Ribonuclease H-like superfamily/Ribonuclease H"/>
    <property type="match status" value="1"/>
</dbReference>
<dbReference type="InterPro" id="IPR036085">
    <property type="entry name" value="PAZ_dom_sf"/>
</dbReference>
<dbReference type="SUPFAM" id="SSF101690">
    <property type="entry name" value="PAZ domain"/>
    <property type="match status" value="1"/>
</dbReference>
<dbReference type="InterPro" id="IPR014811">
    <property type="entry name" value="ArgoL1"/>
</dbReference>
<gene>
    <name evidence="5" type="ORF">LODBEIA_P50620</name>
</gene>
<dbReference type="Proteomes" id="UP001497383">
    <property type="component" value="Chromosome 6"/>
</dbReference>
<dbReference type="Pfam" id="PF08699">
    <property type="entry name" value="ArgoL1"/>
    <property type="match status" value="1"/>
</dbReference>
<feature type="compositionally biased region" description="Gly residues" evidence="2">
    <location>
        <begin position="26"/>
        <end position="36"/>
    </location>
</feature>
<dbReference type="Pfam" id="PF02171">
    <property type="entry name" value="Piwi"/>
    <property type="match status" value="1"/>
</dbReference>
<dbReference type="SUPFAM" id="SSF53098">
    <property type="entry name" value="Ribonuclease H-like"/>
    <property type="match status" value="1"/>
</dbReference>
<evidence type="ECO:0000313" key="5">
    <source>
        <dbReference type="EMBL" id="CAK9441193.1"/>
    </source>
</evidence>
<organism evidence="5 6">
    <name type="scientific">Lodderomyces beijingensis</name>
    <dbReference type="NCBI Taxonomy" id="1775926"/>
    <lineage>
        <taxon>Eukaryota</taxon>
        <taxon>Fungi</taxon>
        <taxon>Dikarya</taxon>
        <taxon>Ascomycota</taxon>
        <taxon>Saccharomycotina</taxon>
        <taxon>Pichiomycetes</taxon>
        <taxon>Debaryomycetaceae</taxon>
        <taxon>Candida/Lodderomyces clade</taxon>
        <taxon>Lodderomyces</taxon>
    </lineage>
</organism>
<evidence type="ECO:0000256" key="2">
    <source>
        <dbReference type="SAM" id="MobiDB-lite"/>
    </source>
</evidence>
<evidence type="ECO:0000256" key="1">
    <source>
        <dbReference type="RuleBase" id="RU361178"/>
    </source>
</evidence>